<proteinExistence type="predicted"/>
<dbReference type="OrthoDB" id="62626at2759"/>
<accession>A0A9W6TSK4</accession>
<organism evidence="1 2">
    <name type="scientific">Phytophthora lilii</name>
    <dbReference type="NCBI Taxonomy" id="2077276"/>
    <lineage>
        <taxon>Eukaryota</taxon>
        <taxon>Sar</taxon>
        <taxon>Stramenopiles</taxon>
        <taxon>Oomycota</taxon>
        <taxon>Peronosporomycetes</taxon>
        <taxon>Peronosporales</taxon>
        <taxon>Peronosporaceae</taxon>
        <taxon>Phytophthora</taxon>
    </lineage>
</organism>
<sequence length="106" mass="12126">MIVKFPSELSKRLQKAQAVWDNELAVLKASVLNLEAFYNVQKRKESSLTSSGHEQKLLDSVKNLKKEVCSLREEHGSHLTRIDADMLGLYDWIRDKVASVRSPSER</sequence>
<evidence type="ECO:0000313" key="1">
    <source>
        <dbReference type="EMBL" id="GMF19027.1"/>
    </source>
</evidence>
<dbReference type="AlphaFoldDB" id="A0A9W6TSK4"/>
<name>A0A9W6TSK4_9STRA</name>
<gene>
    <name evidence="1" type="ORF">Plil01_000720800</name>
</gene>
<protein>
    <submittedName>
        <fullName evidence="1">Unnamed protein product</fullName>
    </submittedName>
</protein>
<comment type="caution">
    <text evidence="1">The sequence shown here is derived from an EMBL/GenBank/DDBJ whole genome shotgun (WGS) entry which is preliminary data.</text>
</comment>
<dbReference type="EMBL" id="BSXW01000333">
    <property type="protein sequence ID" value="GMF19027.1"/>
    <property type="molecule type" value="Genomic_DNA"/>
</dbReference>
<keyword evidence="2" id="KW-1185">Reference proteome</keyword>
<evidence type="ECO:0000313" key="2">
    <source>
        <dbReference type="Proteomes" id="UP001165083"/>
    </source>
</evidence>
<dbReference type="Proteomes" id="UP001165083">
    <property type="component" value="Unassembled WGS sequence"/>
</dbReference>
<reference evidence="1" key="1">
    <citation type="submission" date="2023-04" db="EMBL/GenBank/DDBJ databases">
        <title>Phytophthora lilii NBRC 32176.</title>
        <authorList>
            <person name="Ichikawa N."/>
            <person name="Sato H."/>
            <person name="Tonouchi N."/>
        </authorList>
    </citation>
    <scope>NUCLEOTIDE SEQUENCE</scope>
    <source>
        <strain evidence="1">NBRC 32176</strain>
    </source>
</reference>